<dbReference type="EMBL" id="JAUSTZ010000013">
    <property type="protein sequence ID" value="MDQ0227985.1"/>
    <property type="molecule type" value="Genomic_DNA"/>
</dbReference>
<dbReference type="PANTHER" id="PTHR43630">
    <property type="entry name" value="POLY-BETA-1,6-N-ACETYL-D-GLUCOSAMINE SYNTHASE"/>
    <property type="match status" value="1"/>
</dbReference>
<gene>
    <name evidence="5" type="ORF">J2S02_004349</name>
</gene>
<dbReference type="CDD" id="cd00761">
    <property type="entry name" value="Glyco_tranf_GTA_type"/>
    <property type="match status" value="1"/>
</dbReference>
<organism evidence="5 6">
    <name type="scientific">Metabacillus niabensis</name>
    <dbReference type="NCBI Taxonomy" id="324854"/>
    <lineage>
        <taxon>Bacteria</taxon>
        <taxon>Bacillati</taxon>
        <taxon>Bacillota</taxon>
        <taxon>Bacilli</taxon>
        <taxon>Bacillales</taxon>
        <taxon>Bacillaceae</taxon>
        <taxon>Metabacillus</taxon>
    </lineage>
</organism>
<dbReference type="InterPro" id="IPR001173">
    <property type="entry name" value="Glyco_trans_2-like"/>
</dbReference>
<comment type="similarity">
    <text evidence="1">Belongs to the glycosyltransferase 2 family.</text>
</comment>
<evidence type="ECO:0000256" key="3">
    <source>
        <dbReference type="ARBA" id="ARBA00022679"/>
    </source>
</evidence>
<keyword evidence="2" id="KW-0328">Glycosyltransferase</keyword>
<evidence type="ECO:0000313" key="6">
    <source>
        <dbReference type="Proteomes" id="UP001232245"/>
    </source>
</evidence>
<dbReference type="Proteomes" id="UP001232245">
    <property type="component" value="Unassembled WGS sequence"/>
</dbReference>
<dbReference type="RefSeq" id="WP_307190850.1">
    <property type="nucleotide sequence ID" value="NZ_JAUSTZ010000013.1"/>
</dbReference>
<evidence type="ECO:0000259" key="4">
    <source>
        <dbReference type="Pfam" id="PF00535"/>
    </source>
</evidence>
<dbReference type="PANTHER" id="PTHR43630:SF1">
    <property type="entry name" value="POLY-BETA-1,6-N-ACETYL-D-GLUCOSAMINE SYNTHASE"/>
    <property type="match status" value="1"/>
</dbReference>
<protein>
    <recommendedName>
        <fullName evidence="4">Glycosyltransferase 2-like domain-containing protein</fullName>
    </recommendedName>
</protein>
<feature type="domain" description="Glycosyltransferase 2-like" evidence="4">
    <location>
        <begin position="195"/>
        <end position="305"/>
    </location>
</feature>
<evidence type="ECO:0000256" key="1">
    <source>
        <dbReference type="ARBA" id="ARBA00006739"/>
    </source>
</evidence>
<dbReference type="InterPro" id="IPR029044">
    <property type="entry name" value="Nucleotide-diphossugar_trans"/>
</dbReference>
<evidence type="ECO:0000313" key="5">
    <source>
        <dbReference type="EMBL" id="MDQ0227985.1"/>
    </source>
</evidence>
<keyword evidence="3" id="KW-0808">Transferase</keyword>
<evidence type="ECO:0000256" key="2">
    <source>
        <dbReference type="ARBA" id="ARBA00022676"/>
    </source>
</evidence>
<dbReference type="SUPFAM" id="SSF53448">
    <property type="entry name" value="Nucleotide-diphospho-sugar transferases"/>
    <property type="match status" value="1"/>
</dbReference>
<reference evidence="5 6" key="1">
    <citation type="submission" date="2023-07" db="EMBL/GenBank/DDBJ databases">
        <title>Genomic Encyclopedia of Type Strains, Phase IV (KMG-IV): sequencing the most valuable type-strain genomes for metagenomic binning, comparative biology and taxonomic classification.</title>
        <authorList>
            <person name="Goeker M."/>
        </authorList>
    </citation>
    <scope>NUCLEOTIDE SEQUENCE [LARGE SCALE GENOMIC DNA]</scope>
    <source>
        <strain evidence="5 6">DSM 17723</strain>
    </source>
</reference>
<keyword evidence="6" id="KW-1185">Reference proteome</keyword>
<name>A0ABT9Z7K6_9BACI</name>
<proteinExistence type="inferred from homology"/>
<dbReference type="Pfam" id="PF00535">
    <property type="entry name" value="Glycos_transf_2"/>
    <property type="match status" value="1"/>
</dbReference>
<accession>A0ABT9Z7K6</accession>
<sequence length="424" mass="49137">MSSIDIFFIDYSNESRINRAIDSLAYLKHHIGKVTIFHYRKIHVSTPLTLNSRVIVMTDIGEQINQLVNSTSDYIMFMYSDEILTTEIYHSSLSYKEKKFIMTSQITVRNLSIKRPFIVSASLLKKYPLLSSKFVPFNEACFVAWLLNQNLQASSHYEGVRQLRKKIDTANMHKWKYLEKFTLKTKKIDTPISLSVMMSTYNMEKYIETALLSCLLQHEPFQHIYVIDDGSTDRTHDILAKWSTERDNITFLHKENGGKARALNSILPKINSDFILEVDGDDWLDPDAVTTLLNLLLSLPNDVSVLYGNLKIWKEVTPSLIKYKKSRIGKQIDSHTELFTYPHPLGPRIYRTDKLKGIGGFPVISFEDGRLYEDVSVLYNLLKTGRILYKDFSVYNVRQHDESITKKNQSKWNDFIVYLTTSPL</sequence>
<dbReference type="Gene3D" id="3.90.550.10">
    <property type="entry name" value="Spore Coat Polysaccharide Biosynthesis Protein SpsA, Chain A"/>
    <property type="match status" value="1"/>
</dbReference>
<comment type="caution">
    <text evidence="5">The sequence shown here is derived from an EMBL/GenBank/DDBJ whole genome shotgun (WGS) entry which is preliminary data.</text>
</comment>